<feature type="compositionally biased region" description="Polar residues" evidence="1">
    <location>
        <begin position="7"/>
        <end position="31"/>
    </location>
</feature>
<dbReference type="AlphaFoldDB" id="A0A124GN59"/>
<feature type="region of interest" description="Disordered" evidence="1">
    <location>
        <begin position="1"/>
        <end position="31"/>
    </location>
</feature>
<comment type="caution">
    <text evidence="2">The sequence shown here is derived from an EMBL/GenBank/DDBJ whole genome shotgun (WGS) entry which is preliminary data.</text>
</comment>
<dbReference type="EMBL" id="LKAM01000006">
    <property type="protein sequence ID" value="KUM47798.1"/>
    <property type="molecule type" value="Genomic_DNA"/>
</dbReference>
<organism evidence="2">
    <name type="scientific">Picea glauca</name>
    <name type="common">White spruce</name>
    <name type="synonym">Pinus glauca</name>
    <dbReference type="NCBI Taxonomy" id="3330"/>
    <lineage>
        <taxon>Eukaryota</taxon>
        <taxon>Viridiplantae</taxon>
        <taxon>Streptophyta</taxon>
        <taxon>Embryophyta</taxon>
        <taxon>Tracheophyta</taxon>
        <taxon>Spermatophyta</taxon>
        <taxon>Pinopsida</taxon>
        <taxon>Pinidae</taxon>
        <taxon>Conifers I</taxon>
        <taxon>Pinales</taxon>
        <taxon>Pinaceae</taxon>
        <taxon>Picea</taxon>
    </lineage>
</organism>
<evidence type="ECO:0000313" key="2">
    <source>
        <dbReference type="EMBL" id="KUM47798.1"/>
    </source>
</evidence>
<reference evidence="2" key="1">
    <citation type="journal article" date="2015" name="Genome Biol. Evol.">
        <title>Organellar Genomes of White Spruce (Picea glauca): Assembly and Annotation.</title>
        <authorList>
            <person name="Jackman S.D."/>
            <person name="Warren R.L."/>
            <person name="Gibb E.A."/>
            <person name="Vandervalk B.P."/>
            <person name="Mohamadi H."/>
            <person name="Chu J."/>
            <person name="Raymond A."/>
            <person name="Pleasance S."/>
            <person name="Coope R."/>
            <person name="Wildung M.R."/>
            <person name="Ritland C.E."/>
            <person name="Bousquet J."/>
            <person name="Jones S.J."/>
            <person name="Bohlmann J."/>
            <person name="Birol I."/>
        </authorList>
    </citation>
    <scope>NUCLEOTIDE SEQUENCE [LARGE SCALE GENOMIC DNA]</scope>
    <source>
        <tissue evidence="2">Flushing bud</tissue>
    </source>
</reference>
<geneLocation type="mitochondrion" evidence="2"/>
<gene>
    <name evidence="2" type="ORF">ABT39_MTgene4792</name>
</gene>
<evidence type="ECO:0000256" key="1">
    <source>
        <dbReference type="SAM" id="MobiDB-lite"/>
    </source>
</evidence>
<keyword evidence="2" id="KW-0496">Mitochondrion</keyword>
<proteinExistence type="predicted"/>
<accession>A0A124GN59</accession>
<sequence>MNPLVSLHSSTSQLMETGTMSSKDLVRQHQSSGMEIGSRLLAIKKQAANIERELHAWPT</sequence>
<protein>
    <submittedName>
        <fullName evidence="2">Uncharacterized protein</fullName>
    </submittedName>
</protein>
<name>A0A124GN59_PICGL</name>